<organism evidence="1 2">
    <name type="scientific">Shewanella algae</name>
    <dbReference type="NCBI Taxonomy" id="38313"/>
    <lineage>
        <taxon>Bacteria</taxon>
        <taxon>Pseudomonadati</taxon>
        <taxon>Pseudomonadota</taxon>
        <taxon>Gammaproteobacteria</taxon>
        <taxon>Alteromonadales</taxon>
        <taxon>Shewanellaceae</taxon>
        <taxon>Shewanella</taxon>
    </lineage>
</organism>
<dbReference type="EMBL" id="UGYO01000001">
    <property type="protein sequence ID" value="SUI54779.1"/>
    <property type="molecule type" value="Genomic_DNA"/>
</dbReference>
<gene>
    <name evidence="1" type="ORF">NCTC10738_00943</name>
</gene>
<accession>A0A379Z3L4</accession>
<proteinExistence type="predicted"/>
<keyword evidence="2" id="KW-1185">Reference proteome</keyword>
<dbReference type="Proteomes" id="UP000254069">
    <property type="component" value="Unassembled WGS sequence"/>
</dbReference>
<reference evidence="1 2" key="1">
    <citation type="submission" date="2018-06" db="EMBL/GenBank/DDBJ databases">
        <authorList>
            <consortium name="Pathogen Informatics"/>
            <person name="Doyle S."/>
        </authorList>
    </citation>
    <scope>NUCLEOTIDE SEQUENCE [LARGE SCALE GENOMIC DNA]</scope>
    <source>
        <strain evidence="1 2">NCTC10738</strain>
    </source>
</reference>
<dbReference type="RefSeq" id="WP_115389277.1">
    <property type="nucleotide sequence ID" value="NZ_JADZHC010000019.1"/>
</dbReference>
<evidence type="ECO:0008006" key="3">
    <source>
        <dbReference type="Google" id="ProtNLM"/>
    </source>
</evidence>
<dbReference type="AlphaFoldDB" id="A0A379Z3L4"/>
<evidence type="ECO:0000313" key="1">
    <source>
        <dbReference type="EMBL" id="SUI54779.1"/>
    </source>
</evidence>
<protein>
    <recommendedName>
        <fullName evidence="3">Phosphoenolpyruvate carboxylase</fullName>
    </recommendedName>
</protein>
<evidence type="ECO:0000313" key="2">
    <source>
        <dbReference type="Proteomes" id="UP000254069"/>
    </source>
</evidence>
<sequence length="406" mass="46106">MSSNLHQAGVKLLRLLGRNAELVMDAYLSGSLDETRQEPALLKKLTDNGILWRPEPDEPLRLSRNVRALLEEGLKDERNRQINANVGSALATIKTLANHYREARASVDYSSAEAYLADLTEHVFSFTESLRYSIRVLWGRINNEFGYVGSINAKIRENELAQSQVSELLNGLELFEFTELGEIAGDIRELRRLLVTMLQDTLSDCTQELSVVQGRLLELLGRFRQIRGRTRLLKGWLLYTDLHPDYQVADHVAHKQVPVLFNHAEALLAPASVDVNNSGQELQLMEMVARIKAISRDHLPKRLQEHDVPVAVNPQEDFDIPDNPLKEAVDEYFCAVIDSGRNTSALEYLQQQQLSWDPESWLYQVIGGFEGLSEEHKRFFALEPLGEPHPLYSGNFIIRDVEVGLR</sequence>
<name>A0A379Z3L4_9GAMM</name>